<gene>
    <name evidence="2" type="ORF">MCOR_6494</name>
</gene>
<keyword evidence="3" id="KW-1185">Reference proteome</keyword>
<accession>A0A6J8AGC3</accession>
<feature type="region of interest" description="Disordered" evidence="1">
    <location>
        <begin position="200"/>
        <end position="225"/>
    </location>
</feature>
<dbReference type="Proteomes" id="UP000507470">
    <property type="component" value="Unassembled WGS sequence"/>
</dbReference>
<organism evidence="2 3">
    <name type="scientific">Mytilus coruscus</name>
    <name type="common">Sea mussel</name>
    <dbReference type="NCBI Taxonomy" id="42192"/>
    <lineage>
        <taxon>Eukaryota</taxon>
        <taxon>Metazoa</taxon>
        <taxon>Spiralia</taxon>
        <taxon>Lophotrochozoa</taxon>
        <taxon>Mollusca</taxon>
        <taxon>Bivalvia</taxon>
        <taxon>Autobranchia</taxon>
        <taxon>Pteriomorphia</taxon>
        <taxon>Mytilida</taxon>
        <taxon>Mytiloidea</taxon>
        <taxon>Mytilidae</taxon>
        <taxon>Mytilinae</taxon>
        <taxon>Mytilus</taxon>
    </lineage>
</organism>
<reference evidence="2 3" key="1">
    <citation type="submission" date="2020-06" db="EMBL/GenBank/DDBJ databases">
        <authorList>
            <person name="Li R."/>
            <person name="Bekaert M."/>
        </authorList>
    </citation>
    <scope>NUCLEOTIDE SEQUENCE [LARGE SCALE GENOMIC DNA]</scope>
    <source>
        <strain evidence="3">wild</strain>
    </source>
</reference>
<feature type="compositionally biased region" description="Polar residues" evidence="1">
    <location>
        <begin position="202"/>
        <end position="225"/>
    </location>
</feature>
<dbReference type="EMBL" id="CACVKT020001211">
    <property type="protein sequence ID" value="CAC5366038.1"/>
    <property type="molecule type" value="Genomic_DNA"/>
</dbReference>
<dbReference type="AlphaFoldDB" id="A0A6J8AGC3"/>
<evidence type="ECO:0000313" key="2">
    <source>
        <dbReference type="EMBL" id="CAC5366038.1"/>
    </source>
</evidence>
<evidence type="ECO:0000256" key="1">
    <source>
        <dbReference type="SAM" id="MobiDB-lite"/>
    </source>
</evidence>
<sequence length="260" mass="30361">MNPNKATGPDLIPCRVLKETAEQIALYLETTHNIRNRIIRPYFLHSTKLELKEHNPYLGVELDSKLNWNHHITSKINEASQQLNFVKRNLYRCPQEIKQHAYIALVRPHLEYSSSVWDPPSEEDIKRLKMVQHRAARFVTKDCNYRPGSMTAIIQSLNWPTLETRGTANRLILFQKILYHQVATEIPKYYLVNNRKTRHSHTASCSRNETPPNTNSASTREQSETGTIYHETLQTVTDSDTFKENLWSHFHPETRDTVML</sequence>
<name>A0A6J8AGC3_MYTCO</name>
<dbReference type="PANTHER" id="PTHR33332">
    <property type="entry name" value="REVERSE TRANSCRIPTASE DOMAIN-CONTAINING PROTEIN"/>
    <property type="match status" value="1"/>
</dbReference>
<dbReference type="OrthoDB" id="6154697at2759"/>
<evidence type="ECO:0000313" key="3">
    <source>
        <dbReference type="Proteomes" id="UP000507470"/>
    </source>
</evidence>
<protein>
    <submittedName>
        <fullName evidence="2">Uncharacterized protein</fullName>
    </submittedName>
</protein>
<proteinExistence type="predicted"/>